<dbReference type="PANTHER" id="PTHR43644">
    <property type="entry name" value="NA(+)-TRANSLOCATING NADH-QUINONE REDUCTASE SUBUNIT"/>
    <property type="match status" value="1"/>
</dbReference>
<dbReference type="Gene3D" id="3.10.20.30">
    <property type="match status" value="1"/>
</dbReference>
<organism evidence="4 5">
    <name type="scientific">Algivirga pacifica</name>
    <dbReference type="NCBI Taxonomy" id="1162670"/>
    <lineage>
        <taxon>Bacteria</taxon>
        <taxon>Pseudomonadati</taxon>
        <taxon>Bacteroidota</taxon>
        <taxon>Cytophagia</taxon>
        <taxon>Cytophagales</taxon>
        <taxon>Flammeovirgaceae</taxon>
        <taxon>Algivirga</taxon>
    </lineage>
</organism>
<dbReference type="PROSITE" id="PS51085">
    <property type="entry name" value="2FE2S_FER_2"/>
    <property type="match status" value="1"/>
</dbReference>
<keyword evidence="5" id="KW-1185">Reference proteome</keyword>
<gene>
    <name evidence="4" type="ORF">GCM10023331_23570</name>
</gene>
<dbReference type="CDD" id="cd00207">
    <property type="entry name" value="fer2"/>
    <property type="match status" value="1"/>
</dbReference>
<accession>A0ABP9DAQ5</accession>
<keyword evidence="1" id="KW-0285">Flavoprotein</keyword>
<dbReference type="Proteomes" id="UP001500298">
    <property type="component" value="Unassembled WGS sequence"/>
</dbReference>
<dbReference type="PANTHER" id="PTHR43644:SF1">
    <property type="entry name" value="NAD(P)H-FLAVIN REDUCTASE"/>
    <property type="match status" value="1"/>
</dbReference>
<dbReference type="InterPro" id="IPR001041">
    <property type="entry name" value="2Fe-2S_ferredoxin-type"/>
</dbReference>
<proteinExistence type="predicted"/>
<name>A0ABP9DAQ5_9BACT</name>
<evidence type="ECO:0000313" key="5">
    <source>
        <dbReference type="Proteomes" id="UP001500298"/>
    </source>
</evidence>
<feature type="domain" description="2Fe-2S ferredoxin-type" evidence="3">
    <location>
        <begin position="2"/>
        <end position="98"/>
    </location>
</feature>
<evidence type="ECO:0000256" key="1">
    <source>
        <dbReference type="ARBA" id="ARBA00022630"/>
    </source>
</evidence>
<protein>
    <recommendedName>
        <fullName evidence="3">2Fe-2S ferredoxin-type domain-containing protein</fullName>
    </recommendedName>
</protein>
<keyword evidence="2" id="KW-0274">FAD</keyword>
<sequence>MSKVIIANMANKTIHADSTSKSLLEHIHDAELDWMHACGGNGRCTSCKAIVLDGAEHFSPLSPFEEKCIDAGKLKEGERLSCQCQVNGDITIQVPETSKFPHITYTEV</sequence>
<dbReference type="Pfam" id="PF00111">
    <property type="entry name" value="Fer2"/>
    <property type="match status" value="1"/>
</dbReference>
<evidence type="ECO:0000259" key="3">
    <source>
        <dbReference type="PROSITE" id="PS51085"/>
    </source>
</evidence>
<dbReference type="SUPFAM" id="SSF54292">
    <property type="entry name" value="2Fe-2S ferredoxin-like"/>
    <property type="match status" value="1"/>
</dbReference>
<dbReference type="RefSeq" id="WP_345372044.1">
    <property type="nucleotide sequence ID" value="NZ_BAABJX010000035.1"/>
</dbReference>
<evidence type="ECO:0000313" key="4">
    <source>
        <dbReference type="EMBL" id="GAA4837691.1"/>
    </source>
</evidence>
<dbReference type="InterPro" id="IPR012675">
    <property type="entry name" value="Beta-grasp_dom_sf"/>
</dbReference>
<dbReference type="InterPro" id="IPR036010">
    <property type="entry name" value="2Fe-2S_ferredoxin-like_sf"/>
</dbReference>
<comment type="caution">
    <text evidence="4">The sequence shown here is derived from an EMBL/GenBank/DDBJ whole genome shotgun (WGS) entry which is preliminary data.</text>
</comment>
<reference evidence="5" key="1">
    <citation type="journal article" date="2019" name="Int. J. Syst. Evol. Microbiol.">
        <title>The Global Catalogue of Microorganisms (GCM) 10K type strain sequencing project: providing services to taxonomists for standard genome sequencing and annotation.</title>
        <authorList>
            <consortium name="The Broad Institute Genomics Platform"/>
            <consortium name="The Broad Institute Genome Sequencing Center for Infectious Disease"/>
            <person name="Wu L."/>
            <person name="Ma J."/>
        </authorList>
    </citation>
    <scope>NUCLEOTIDE SEQUENCE [LARGE SCALE GENOMIC DNA]</scope>
    <source>
        <strain evidence="5">JCM 18326</strain>
    </source>
</reference>
<evidence type="ECO:0000256" key="2">
    <source>
        <dbReference type="ARBA" id="ARBA00022827"/>
    </source>
</evidence>
<dbReference type="EMBL" id="BAABJX010000035">
    <property type="protein sequence ID" value="GAA4837691.1"/>
    <property type="molecule type" value="Genomic_DNA"/>
</dbReference>